<dbReference type="KEGG" id="nfl:COO91_01707"/>
<name>A0A2K8SK03_9NOSO</name>
<proteinExistence type="predicted"/>
<reference evidence="1 2" key="1">
    <citation type="submission" date="2017-11" db="EMBL/GenBank/DDBJ databases">
        <title>Complete genome of a free-living desiccation-tolerant cyanobacterium and its photosynthetic adaptation to extreme terrestrial habitat.</title>
        <authorList>
            <person name="Shang J."/>
        </authorList>
    </citation>
    <scope>NUCLEOTIDE SEQUENCE [LARGE SCALE GENOMIC DNA]</scope>
    <source>
        <strain evidence="1 2">CCNUN1</strain>
    </source>
</reference>
<accession>A0A2K8SK03</accession>
<gene>
    <name evidence="1" type="ORF">COO91_01707</name>
</gene>
<dbReference type="AlphaFoldDB" id="A0A2K8SK03"/>
<keyword evidence="2" id="KW-1185">Reference proteome</keyword>
<evidence type="ECO:0000313" key="1">
    <source>
        <dbReference type="EMBL" id="AUB35816.1"/>
    </source>
</evidence>
<dbReference type="Proteomes" id="UP000232003">
    <property type="component" value="Chromosome"/>
</dbReference>
<organism evidence="1 2">
    <name type="scientific">Nostoc flagelliforme CCNUN1</name>
    <dbReference type="NCBI Taxonomy" id="2038116"/>
    <lineage>
        <taxon>Bacteria</taxon>
        <taxon>Bacillati</taxon>
        <taxon>Cyanobacteriota</taxon>
        <taxon>Cyanophyceae</taxon>
        <taxon>Nostocales</taxon>
        <taxon>Nostocaceae</taxon>
        <taxon>Nostoc</taxon>
    </lineage>
</organism>
<sequence length="49" mass="5204">MLALLLLFIISPFAALASLMMIVFVSAFFSLLGNLFQVIIGGDTDPKGS</sequence>
<dbReference type="EMBL" id="CP024785">
    <property type="protein sequence ID" value="AUB35816.1"/>
    <property type="molecule type" value="Genomic_DNA"/>
</dbReference>
<evidence type="ECO:0000313" key="2">
    <source>
        <dbReference type="Proteomes" id="UP000232003"/>
    </source>
</evidence>
<protein>
    <submittedName>
        <fullName evidence="1">Uncharacterized protein</fullName>
    </submittedName>
</protein>